<accession>A0A3R7LJ34</accession>
<proteinExistence type="predicted"/>
<evidence type="ECO:0008006" key="3">
    <source>
        <dbReference type="Google" id="ProtNLM"/>
    </source>
</evidence>
<dbReference type="OrthoDB" id="3621142at2"/>
<organism evidence="1 2">
    <name type="scientific">Streptomyces xinghaiensis</name>
    <dbReference type="NCBI Taxonomy" id="1038928"/>
    <lineage>
        <taxon>Bacteria</taxon>
        <taxon>Bacillati</taxon>
        <taxon>Actinomycetota</taxon>
        <taxon>Actinomycetes</taxon>
        <taxon>Kitasatosporales</taxon>
        <taxon>Streptomycetaceae</taxon>
        <taxon>Streptomyces</taxon>
    </lineage>
</organism>
<gene>
    <name evidence="1" type="ORF">SFRA_029925</name>
</gene>
<dbReference type="AlphaFoldDB" id="A0A3R7LJ34"/>
<evidence type="ECO:0000313" key="2">
    <source>
        <dbReference type="Proteomes" id="UP000028058"/>
    </source>
</evidence>
<dbReference type="EMBL" id="JNAD02000019">
    <property type="protein sequence ID" value="RKM91094.1"/>
    <property type="molecule type" value="Genomic_DNA"/>
</dbReference>
<keyword evidence="2" id="KW-1185">Reference proteome</keyword>
<protein>
    <recommendedName>
        <fullName evidence="3">SnoaL-like domain-containing protein</fullName>
    </recommendedName>
</protein>
<dbReference type="Proteomes" id="UP000028058">
    <property type="component" value="Unassembled WGS sequence"/>
</dbReference>
<reference evidence="1 2" key="1">
    <citation type="journal article" date="2014" name="Genome Announc.">
        <title>Draft Genome Sequence of Streptomyces fradiae ATCC 19609, a Strain Highly Sensitive to Antibiotics.</title>
        <authorList>
            <person name="Bekker O.B."/>
            <person name="Klimina K.M."/>
            <person name="Vatlin A.A."/>
            <person name="Zakharevich N.V."/>
            <person name="Kasianov A.S."/>
            <person name="Danilenko V.N."/>
        </authorList>
    </citation>
    <scope>NUCLEOTIDE SEQUENCE [LARGE SCALE GENOMIC DNA]</scope>
    <source>
        <strain evidence="1 2">ATCC 19609</strain>
    </source>
</reference>
<name>A0A3R7LJ34_9ACTN</name>
<evidence type="ECO:0000313" key="1">
    <source>
        <dbReference type="EMBL" id="RKM91094.1"/>
    </source>
</evidence>
<sequence length="118" mass="13118">MWDDAVAAAATSDAKHPRLHAHASAGALELLRYMMSENRKKGLVAKGRLHLDPEVEKSQATRVVIRDCADATGWLRYAEDGELENDVPGGHHRVDATVRQRSGMWRVEDLYLHEAGTC</sequence>
<comment type="caution">
    <text evidence="1">The sequence shown here is derived from an EMBL/GenBank/DDBJ whole genome shotgun (WGS) entry which is preliminary data.</text>
</comment>